<protein>
    <submittedName>
        <fullName evidence="2">Uncharacterized protein</fullName>
    </submittedName>
</protein>
<organism evidence="2 3">
    <name type="scientific">Edaphobacter dinghuensis</name>
    <dbReference type="NCBI Taxonomy" id="1560005"/>
    <lineage>
        <taxon>Bacteria</taxon>
        <taxon>Pseudomonadati</taxon>
        <taxon>Acidobacteriota</taxon>
        <taxon>Terriglobia</taxon>
        <taxon>Terriglobales</taxon>
        <taxon>Acidobacteriaceae</taxon>
        <taxon>Edaphobacter</taxon>
    </lineage>
</organism>
<keyword evidence="1" id="KW-0472">Membrane</keyword>
<evidence type="ECO:0000313" key="2">
    <source>
        <dbReference type="EMBL" id="GGG70882.1"/>
    </source>
</evidence>
<keyword evidence="3" id="KW-1185">Reference proteome</keyword>
<gene>
    <name evidence="2" type="ORF">GCM10011585_11350</name>
</gene>
<dbReference type="EMBL" id="BMGT01000002">
    <property type="protein sequence ID" value="GGG70882.1"/>
    <property type="molecule type" value="Genomic_DNA"/>
</dbReference>
<reference evidence="2" key="1">
    <citation type="journal article" date="2014" name="Int. J. Syst. Evol. Microbiol.">
        <title>Complete genome sequence of Corynebacterium casei LMG S-19264T (=DSM 44701T), isolated from a smear-ripened cheese.</title>
        <authorList>
            <consortium name="US DOE Joint Genome Institute (JGI-PGF)"/>
            <person name="Walter F."/>
            <person name="Albersmeier A."/>
            <person name="Kalinowski J."/>
            <person name="Ruckert C."/>
        </authorList>
    </citation>
    <scope>NUCLEOTIDE SEQUENCE</scope>
    <source>
        <strain evidence="2">CGMCC 1.12997</strain>
    </source>
</reference>
<comment type="caution">
    <text evidence="2">The sequence shown here is derived from an EMBL/GenBank/DDBJ whole genome shotgun (WGS) entry which is preliminary data.</text>
</comment>
<sequence>MNDKHDVETAELSIWFFCGILMLAYGVVLVVTGILEYHNPPPNEILLPWLQSVHPTLWWGVVMTIFGGIYTAKYWPKGKLF</sequence>
<keyword evidence="1" id="KW-0812">Transmembrane</keyword>
<feature type="transmembrane region" description="Helical" evidence="1">
    <location>
        <begin position="12"/>
        <end position="37"/>
    </location>
</feature>
<accession>A0A917H9A3</accession>
<reference evidence="2" key="2">
    <citation type="submission" date="2020-09" db="EMBL/GenBank/DDBJ databases">
        <authorList>
            <person name="Sun Q."/>
            <person name="Zhou Y."/>
        </authorList>
    </citation>
    <scope>NUCLEOTIDE SEQUENCE</scope>
    <source>
        <strain evidence="2">CGMCC 1.12997</strain>
    </source>
</reference>
<name>A0A917H9A3_9BACT</name>
<dbReference type="Proteomes" id="UP000647241">
    <property type="component" value="Unassembled WGS sequence"/>
</dbReference>
<evidence type="ECO:0000256" key="1">
    <source>
        <dbReference type="SAM" id="Phobius"/>
    </source>
</evidence>
<keyword evidence="1" id="KW-1133">Transmembrane helix</keyword>
<evidence type="ECO:0000313" key="3">
    <source>
        <dbReference type="Proteomes" id="UP000647241"/>
    </source>
</evidence>
<feature type="transmembrane region" description="Helical" evidence="1">
    <location>
        <begin position="57"/>
        <end position="75"/>
    </location>
</feature>
<dbReference type="AlphaFoldDB" id="A0A917H9A3"/>
<proteinExistence type="predicted"/>
<dbReference type="RefSeq" id="WP_188553250.1">
    <property type="nucleotide sequence ID" value="NZ_BMGT01000002.1"/>
</dbReference>